<comment type="caution">
    <text evidence="1">The sequence shown here is derived from an EMBL/GenBank/DDBJ whole genome shotgun (WGS) entry which is preliminary data.</text>
</comment>
<keyword evidence="2" id="KW-1185">Reference proteome</keyword>
<dbReference type="GO" id="GO:0004497">
    <property type="term" value="F:monooxygenase activity"/>
    <property type="evidence" value="ECO:0007669"/>
    <property type="project" value="UniProtKB-KW"/>
</dbReference>
<dbReference type="Proteomes" id="UP000295341">
    <property type="component" value="Unassembled WGS sequence"/>
</dbReference>
<sequence length="101" mass="11023">MKNQKPGLLIYLQAKPGKQAALMEFLNKGLSVVAEEGGTQTWYAFQITGDRFGIYDTFRGDASREQHLQGKFAKALAGVEADLLAAPPEIRKVDILSSKPA</sequence>
<dbReference type="OrthoDB" id="9804891at2"/>
<evidence type="ECO:0000313" key="1">
    <source>
        <dbReference type="EMBL" id="TDU26485.1"/>
    </source>
</evidence>
<organism evidence="1 2">
    <name type="scientific">Panacagrimonas perspica</name>
    <dbReference type="NCBI Taxonomy" id="381431"/>
    <lineage>
        <taxon>Bacteria</taxon>
        <taxon>Pseudomonadati</taxon>
        <taxon>Pseudomonadota</taxon>
        <taxon>Gammaproteobacteria</taxon>
        <taxon>Nevskiales</taxon>
        <taxon>Nevskiaceae</taxon>
        <taxon>Panacagrimonas</taxon>
    </lineage>
</organism>
<dbReference type="SUPFAM" id="SSF54909">
    <property type="entry name" value="Dimeric alpha+beta barrel"/>
    <property type="match status" value="1"/>
</dbReference>
<name>A0A4R7NYR5_9GAMM</name>
<dbReference type="Gene3D" id="3.30.70.100">
    <property type="match status" value="1"/>
</dbReference>
<accession>A0A4R7NYR5</accession>
<protein>
    <submittedName>
        <fullName evidence="1">Quinol monooxygenase YgiN</fullName>
    </submittedName>
</protein>
<reference evidence="1 2" key="1">
    <citation type="submission" date="2019-03" db="EMBL/GenBank/DDBJ databases">
        <title>Genomic Encyclopedia of Type Strains, Phase IV (KMG-IV): sequencing the most valuable type-strain genomes for metagenomic binning, comparative biology and taxonomic classification.</title>
        <authorList>
            <person name="Goeker M."/>
        </authorList>
    </citation>
    <scope>NUCLEOTIDE SEQUENCE [LARGE SCALE GENOMIC DNA]</scope>
    <source>
        <strain evidence="1 2">DSM 26377</strain>
    </source>
</reference>
<gene>
    <name evidence="1" type="ORF">DFR24_3511</name>
</gene>
<keyword evidence="1" id="KW-0560">Oxidoreductase</keyword>
<proteinExistence type="predicted"/>
<keyword evidence="1" id="KW-0503">Monooxygenase</keyword>
<dbReference type="AlphaFoldDB" id="A0A4R7NYR5"/>
<dbReference type="InterPro" id="IPR011008">
    <property type="entry name" value="Dimeric_a/b-barrel"/>
</dbReference>
<dbReference type="EMBL" id="SOBT01000010">
    <property type="protein sequence ID" value="TDU26485.1"/>
    <property type="molecule type" value="Genomic_DNA"/>
</dbReference>
<evidence type="ECO:0000313" key="2">
    <source>
        <dbReference type="Proteomes" id="UP000295341"/>
    </source>
</evidence>
<dbReference type="RefSeq" id="WP_133882688.1">
    <property type="nucleotide sequence ID" value="NZ_MWIN01000019.1"/>
</dbReference>